<evidence type="ECO:0000313" key="2">
    <source>
        <dbReference type="EMBL" id="MFC5986077.1"/>
    </source>
</evidence>
<sequence length="213" mass="24322">MFKQLFAAMNEVLEEIASQYASASQEKRQELDEKLAVLRSMSDVCIEEWLDFEEKISKLNPLKMASPSTLYVPVTNDMMFPLQEASRTHYERGQGYFELMMYRHAIGEMEQVLSMQPDFLPARLFLGLSCLHEGQLNDAYRHFQLITSVAEEPSIKAISFNAMGCIHAQKANAEQAQQFFSMAEQLDPSLKEPITDIDLNLPQKVLYNSGLIQ</sequence>
<dbReference type="EMBL" id="JBHSQV010000035">
    <property type="protein sequence ID" value="MFC5986077.1"/>
    <property type="molecule type" value="Genomic_DNA"/>
</dbReference>
<proteinExistence type="predicted"/>
<feature type="repeat" description="TPR" evidence="1">
    <location>
        <begin position="157"/>
        <end position="190"/>
    </location>
</feature>
<comment type="caution">
    <text evidence="2">The sequence shown here is derived from an EMBL/GenBank/DDBJ whole genome shotgun (WGS) entry which is preliminary data.</text>
</comment>
<reference evidence="3" key="1">
    <citation type="journal article" date="2019" name="Int. J. Syst. Evol. Microbiol.">
        <title>The Global Catalogue of Microorganisms (GCM) 10K type strain sequencing project: providing services to taxonomists for standard genome sequencing and annotation.</title>
        <authorList>
            <consortium name="The Broad Institute Genomics Platform"/>
            <consortium name="The Broad Institute Genome Sequencing Center for Infectious Disease"/>
            <person name="Wu L."/>
            <person name="Ma J."/>
        </authorList>
    </citation>
    <scope>NUCLEOTIDE SEQUENCE [LARGE SCALE GENOMIC DNA]</scope>
    <source>
        <strain evidence="3">CCM 8749</strain>
    </source>
</reference>
<gene>
    <name evidence="2" type="ORF">ACFPXP_06485</name>
</gene>
<dbReference type="InterPro" id="IPR011990">
    <property type="entry name" value="TPR-like_helical_dom_sf"/>
</dbReference>
<dbReference type="RefSeq" id="WP_379893400.1">
    <property type="nucleotide sequence ID" value="NZ_CBCSCT010000004.1"/>
</dbReference>
<dbReference type="SMART" id="SM00028">
    <property type="entry name" value="TPR"/>
    <property type="match status" value="3"/>
</dbReference>
<dbReference type="SUPFAM" id="SSF48452">
    <property type="entry name" value="TPR-like"/>
    <property type="match status" value="1"/>
</dbReference>
<dbReference type="Gene3D" id="1.25.40.10">
    <property type="entry name" value="Tetratricopeptide repeat domain"/>
    <property type="match status" value="1"/>
</dbReference>
<feature type="repeat" description="TPR" evidence="1">
    <location>
        <begin position="86"/>
        <end position="119"/>
    </location>
</feature>
<dbReference type="PROSITE" id="PS50005">
    <property type="entry name" value="TPR"/>
    <property type="match status" value="2"/>
</dbReference>
<dbReference type="InterPro" id="IPR019734">
    <property type="entry name" value="TPR_rpt"/>
</dbReference>
<evidence type="ECO:0000256" key="1">
    <source>
        <dbReference type="PROSITE-ProRule" id="PRU00339"/>
    </source>
</evidence>
<protein>
    <submittedName>
        <fullName evidence="2">Tetratricopeptide repeat protein</fullName>
    </submittedName>
</protein>
<organism evidence="2 3">
    <name type="scientific">Marinicrinis lubricantis</name>
    <dbReference type="NCBI Taxonomy" id="2086470"/>
    <lineage>
        <taxon>Bacteria</taxon>
        <taxon>Bacillati</taxon>
        <taxon>Bacillota</taxon>
        <taxon>Bacilli</taxon>
        <taxon>Bacillales</taxon>
        <taxon>Paenibacillaceae</taxon>
    </lineage>
</organism>
<name>A0ABW1ILX6_9BACL</name>
<evidence type="ECO:0000313" key="3">
    <source>
        <dbReference type="Proteomes" id="UP001596250"/>
    </source>
</evidence>
<dbReference type="Proteomes" id="UP001596250">
    <property type="component" value="Unassembled WGS sequence"/>
</dbReference>
<keyword evidence="3" id="KW-1185">Reference proteome</keyword>
<keyword evidence="1" id="KW-0802">TPR repeat</keyword>
<accession>A0ABW1ILX6</accession>